<feature type="signal peptide" evidence="2">
    <location>
        <begin position="1"/>
        <end position="23"/>
    </location>
</feature>
<protein>
    <submittedName>
        <fullName evidence="3">Uncharacterized protein</fullName>
    </submittedName>
</protein>
<reference evidence="3 4" key="1">
    <citation type="submission" date="2022-05" db="EMBL/GenBank/DDBJ databases">
        <authorList>
            <consortium name="Genoscope - CEA"/>
            <person name="William W."/>
        </authorList>
    </citation>
    <scope>NUCLEOTIDE SEQUENCE [LARGE SCALE GENOMIC DNA]</scope>
</reference>
<name>A0ABN8NHL1_9CNID</name>
<gene>
    <name evidence="3" type="ORF">PLOB_00017559</name>
</gene>
<dbReference type="Proteomes" id="UP001159405">
    <property type="component" value="Unassembled WGS sequence"/>
</dbReference>
<feature type="compositionally biased region" description="Low complexity" evidence="1">
    <location>
        <begin position="62"/>
        <end position="73"/>
    </location>
</feature>
<comment type="caution">
    <text evidence="3">The sequence shown here is derived from an EMBL/GenBank/DDBJ whole genome shotgun (WGS) entry which is preliminary data.</text>
</comment>
<proteinExistence type="predicted"/>
<feature type="chain" id="PRO_5046216717" evidence="2">
    <location>
        <begin position="24"/>
        <end position="265"/>
    </location>
</feature>
<accession>A0ABN8NHL1</accession>
<dbReference type="EMBL" id="CALNXK010000021">
    <property type="protein sequence ID" value="CAH3108390.1"/>
    <property type="molecule type" value="Genomic_DNA"/>
</dbReference>
<organism evidence="3 4">
    <name type="scientific">Porites lobata</name>
    <dbReference type="NCBI Taxonomy" id="104759"/>
    <lineage>
        <taxon>Eukaryota</taxon>
        <taxon>Metazoa</taxon>
        <taxon>Cnidaria</taxon>
        <taxon>Anthozoa</taxon>
        <taxon>Hexacorallia</taxon>
        <taxon>Scleractinia</taxon>
        <taxon>Fungiina</taxon>
        <taxon>Poritidae</taxon>
        <taxon>Porites</taxon>
    </lineage>
</organism>
<feature type="region of interest" description="Disordered" evidence="1">
    <location>
        <begin position="25"/>
        <end position="73"/>
    </location>
</feature>
<feature type="compositionally biased region" description="Low complexity" evidence="1">
    <location>
        <begin position="45"/>
        <end position="55"/>
    </location>
</feature>
<evidence type="ECO:0000256" key="2">
    <source>
        <dbReference type="SAM" id="SignalP"/>
    </source>
</evidence>
<feature type="compositionally biased region" description="Gly residues" evidence="1">
    <location>
        <begin position="26"/>
        <end position="44"/>
    </location>
</feature>
<evidence type="ECO:0000256" key="1">
    <source>
        <dbReference type="SAM" id="MobiDB-lite"/>
    </source>
</evidence>
<sequence>MRNITALSVIIVVVLLLLSDVDARGGRGGGRSSSGSRGSRGGSSGTSRTSGGSRSTGRRITRTTPITPTTFRTPVIKAQTRSVSRTKLFTKFAAGYLVTRYILLKAPVYRDGFPVHGSYVSIPEDRAVRVSTERVRLLDSNGSLCLGLSPINQTLEEGIENHLLELETTVKYKDSPEKDETLFGVNNTVSLEDIKEKNFTVTTRARYNVTVLQDTNCTQVETQFNGTIVQLYEFNPNTGSILGLNFKLSLTSFLMTTIFNSFYKA</sequence>
<keyword evidence="2" id="KW-0732">Signal</keyword>
<evidence type="ECO:0000313" key="4">
    <source>
        <dbReference type="Proteomes" id="UP001159405"/>
    </source>
</evidence>
<evidence type="ECO:0000313" key="3">
    <source>
        <dbReference type="EMBL" id="CAH3108390.1"/>
    </source>
</evidence>
<keyword evidence="4" id="KW-1185">Reference proteome</keyword>